<dbReference type="InterPro" id="IPR045851">
    <property type="entry name" value="AMP-bd_C_sf"/>
</dbReference>
<sequence length="582" mass="63539">MAEIQGPGGPLPFIPDDVTVPQFLLDSQHPSRPVVTNAGNVWLIEDSTGRKVGYEEIRARTHGLANALHLRWNIGENDVVCIFSPNHMDYPAMIWAIHRLGAIVTTANPAYTAEELVHQLRTTSAKLILVHPWNVDTALAAAQAVGIPPENIALVDPLPASASKGSGFITLPELVKQGSSQPTSFTERKLKPGEAKTKLAFLSFSSGTTGLPKAVSIPHYSLVANIVQVATFLNGDTSPPESRGFRPGDVVFAALPFYHAYGLAFIMHALLFYGYTLVVVPKFNFVDMLKSIERYRINFLPTVPPMFVLLCKHPDVPKYDLSSVRSILCGAAPLFGELMEQLSKKFPKIKIGQGFGMTESFTMVAMLALDQHVGTPNSAGVLLPGITARVVRADGSLAPHGEAGQFVFKSPALALGYYNNEKATKETFVDGWLYSGDEVTINEKGELFVLDRIKELLKVRGFQVAPAEIEGYLLEHPDVADACVVSILDDYHGDLPLAFIVPSASAQERIKQDPAEADAIKAKLIKYVADGKIYYKQLTAGVVFTDVIPKNPSGKMLRRLLRDRAREMWKNGQLSSGVKPKL</sequence>
<keyword evidence="4" id="KW-0436">Ligase</keyword>
<feature type="domain" description="AMP-dependent synthetase/ligase" evidence="2">
    <location>
        <begin position="28"/>
        <end position="418"/>
    </location>
</feature>
<dbReference type="InterPro" id="IPR042099">
    <property type="entry name" value="ANL_N_sf"/>
</dbReference>
<dbReference type="OMA" id="PEFWIAG"/>
<dbReference type="PROSITE" id="PS00455">
    <property type="entry name" value="AMP_BINDING"/>
    <property type="match status" value="1"/>
</dbReference>
<accession>A0A2H3JDH6</accession>
<dbReference type="InterPro" id="IPR000873">
    <property type="entry name" value="AMP-dep_synth/lig_dom"/>
</dbReference>
<evidence type="ECO:0000313" key="4">
    <source>
        <dbReference type="EMBL" id="PCH35738.1"/>
    </source>
</evidence>
<dbReference type="Gene3D" id="3.30.300.30">
    <property type="match status" value="1"/>
</dbReference>
<reference evidence="4 5" key="1">
    <citation type="journal article" date="2012" name="Science">
        <title>The Paleozoic origin of enzymatic lignin decomposition reconstructed from 31 fungal genomes.</title>
        <authorList>
            <person name="Floudas D."/>
            <person name="Binder M."/>
            <person name="Riley R."/>
            <person name="Barry K."/>
            <person name="Blanchette R.A."/>
            <person name="Henrissat B."/>
            <person name="Martinez A.T."/>
            <person name="Otillar R."/>
            <person name="Spatafora J.W."/>
            <person name="Yadav J.S."/>
            <person name="Aerts A."/>
            <person name="Benoit I."/>
            <person name="Boyd A."/>
            <person name="Carlson A."/>
            <person name="Copeland A."/>
            <person name="Coutinho P.M."/>
            <person name="de Vries R.P."/>
            <person name="Ferreira P."/>
            <person name="Findley K."/>
            <person name="Foster B."/>
            <person name="Gaskell J."/>
            <person name="Glotzer D."/>
            <person name="Gorecki P."/>
            <person name="Heitman J."/>
            <person name="Hesse C."/>
            <person name="Hori C."/>
            <person name="Igarashi K."/>
            <person name="Jurgens J.A."/>
            <person name="Kallen N."/>
            <person name="Kersten P."/>
            <person name="Kohler A."/>
            <person name="Kuees U."/>
            <person name="Kumar T.K.A."/>
            <person name="Kuo A."/>
            <person name="LaButti K."/>
            <person name="Larrondo L.F."/>
            <person name="Lindquist E."/>
            <person name="Ling A."/>
            <person name="Lombard V."/>
            <person name="Lucas S."/>
            <person name="Lundell T."/>
            <person name="Martin R."/>
            <person name="McLaughlin D.J."/>
            <person name="Morgenstern I."/>
            <person name="Morin E."/>
            <person name="Murat C."/>
            <person name="Nagy L.G."/>
            <person name="Nolan M."/>
            <person name="Ohm R.A."/>
            <person name="Patyshakuliyeva A."/>
            <person name="Rokas A."/>
            <person name="Ruiz-Duenas F.J."/>
            <person name="Sabat G."/>
            <person name="Salamov A."/>
            <person name="Samejima M."/>
            <person name="Schmutz J."/>
            <person name="Slot J.C."/>
            <person name="St John F."/>
            <person name="Stenlid J."/>
            <person name="Sun H."/>
            <person name="Sun S."/>
            <person name="Syed K."/>
            <person name="Tsang A."/>
            <person name="Wiebenga A."/>
            <person name="Young D."/>
            <person name="Pisabarro A."/>
            <person name="Eastwood D.C."/>
            <person name="Martin F."/>
            <person name="Cullen D."/>
            <person name="Grigoriev I.V."/>
            <person name="Hibbett D.S."/>
        </authorList>
    </citation>
    <scope>NUCLEOTIDE SEQUENCE [LARGE SCALE GENOMIC DNA]</scope>
    <source>
        <strain evidence="4 5">MD-104</strain>
    </source>
</reference>
<evidence type="ECO:0000259" key="3">
    <source>
        <dbReference type="Pfam" id="PF13193"/>
    </source>
</evidence>
<dbReference type="InterPro" id="IPR025110">
    <property type="entry name" value="AMP-bd_C"/>
</dbReference>
<protein>
    <submittedName>
        <fullName evidence="4">Phenylacetyl-CoA ligase</fullName>
    </submittedName>
</protein>
<name>A0A2H3JDH6_WOLCO</name>
<keyword evidence="1" id="KW-0472">Membrane</keyword>
<evidence type="ECO:0000259" key="2">
    <source>
        <dbReference type="Pfam" id="PF00501"/>
    </source>
</evidence>
<dbReference type="InterPro" id="IPR020845">
    <property type="entry name" value="AMP-binding_CS"/>
</dbReference>
<keyword evidence="1" id="KW-1133">Transmembrane helix</keyword>
<dbReference type="AlphaFoldDB" id="A0A2H3JDH6"/>
<feature type="transmembrane region" description="Helical" evidence="1">
    <location>
        <begin position="258"/>
        <end position="280"/>
    </location>
</feature>
<gene>
    <name evidence="4" type="ORF">WOLCODRAFT_140054</name>
</gene>
<dbReference type="SUPFAM" id="SSF56801">
    <property type="entry name" value="Acetyl-CoA synthetase-like"/>
    <property type="match status" value="1"/>
</dbReference>
<dbReference type="Gene3D" id="3.40.50.12780">
    <property type="entry name" value="N-terminal domain of ligase-like"/>
    <property type="match status" value="1"/>
</dbReference>
<evidence type="ECO:0000313" key="5">
    <source>
        <dbReference type="Proteomes" id="UP000218811"/>
    </source>
</evidence>
<dbReference type="OrthoDB" id="6509636at2759"/>
<dbReference type="Pfam" id="PF13193">
    <property type="entry name" value="AMP-binding_C"/>
    <property type="match status" value="1"/>
</dbReference>
<dbReference type="PANTHER" id="PTHR24096:SF422">
    <property type="entry name" value="BCDNA.GH02901"/>
    <property type="match status" value="1"/>
</dbReference>
<dbReference type="PANTHER" id="PTHR24096">
    <property type="entry name" value="LONG-CHAIN-FATTY-ACID--COA LIGASE"/>
    <property type="match status" value="1"/>
</dbReference>
<keyword evidence="5" id="KW-1185">Reference proteome</keyword>
<dbReference type="Proteomes" id="UP000218811">
    <property type="component" value="Unassembled WGS sequence"/>
</dbReference>
<dbReference type="CDD" id="cd05911">
    <property type="entry name" value="Firefly_Luc_like"/>
    <property type="match status" value="1"/>
</dbReference>
<proteinExistence type="predicted"/>
<keyword evidence="1" id="KW-0812">Transmembrane</keyword>
<dbReference type="STRING" id="742152.A0A2H3JDH6"/>
<organism evidence="4 5">
    <name type="scientific">Wolfiporia cocos (strain MD-104)</name>
    <name type="common">Brown rot fungus</name>
    <dbReference type="NCBI Taxonomy" id="742152"/>
    <lineage>
        <taxon>Eukaryota</taxon>
        <taxon>Fungi</taxon>
        <taxon>Dikarya</taxon>
        <taxon>Basidiomycota</taxon>
        <taxon>Agaricomycotina</taxon>
        <taxon>Agaricomycetes</taxon>
        <taxon>Polyporales</taxon>
        <taxon>Phaeolaceae</taxon>
        <taxon>Wolfiporia</taxon>
    </lineage>
</organism>
<dbReference type="Pfam" id="PF00501">
    <property type="entry name" value="AMP-binding"/>
    <property type="match status" value="1"/>
</dbReference>
<dbReference type="EMBL" id="KB467854">
    <property type="protein sequence ID" value="PCH35738.1"/>
    <property type="molecule type" value="Genomic_DNA"/>
</dbReference>
<dbReference type="GO" id="GO:0016405">
    <property type="term" value="F:CoA-ligase activity"/>
    <property type="evidence" value="ECO:0007669"/>
    <property type="project" value="TreeGrafter"/>
</dbReference>
<feature type="domain" description="AMP-binding enzyme C-terminal" evidence="3">
    <location>
        <begin position="468"/>
        <end position="555"/>
    </location>
</feature>
<evidence type="ECO:0000256" key="1">
    <source>
        <dbReference type="SAM" id="Phobius"/>
    </source>
</evidence>